<feature type="region of interest" description="Disordered" evidence="3">
    <location>
        <begin position="474"/>
        <end position="493"/>
    </location>
</feature>
<feature type="compositionally biased region" description="Polar residues" evidence="3">
    <location>
        <begin position="638"/>
        <end position="663"/>
    </location>
</feature>
<keyword evidence="1" id="KW-0479">Metal-binding</keyword>
<comment type="caution">
    <text evidence="5">The sequence shown here is derived from an EMBL/GenBank/DDBJ whole genome shotgun (WGS) entry which is preliminary data.</text>
</comment>
<keyword evidence="1" id="KW-0862">Zinc</keyword>
<dbReference type="EMBL" id="JADNRY010000341">
    <property type="protein sequence ID" value="KAF9058856.1"/>
    <property type="molecule type" value="Genomic_DNA"/>
</dbReference>
<feature type="compositionally biased region" description="Low complexity" evidence="3">
    <location>
        <begin position="625"/>
        <end position="637"/>
    </location>
</feature>
<evidence type="ECO:0000256" key="1">
    <source>
        <dbReference type="PROSITE-ProRule" id="PRU00047"/>
    </source>
</evidence>
<evidence type="ECO:0000313" key="5">
    <source>
        <dbReference type="EMBL" id="KAF9058856.1"/>
    </source>
</evidence>
<dbReference type="GO" id="GO:0003676">
    <property type="term" value="F:nucleic acid binding"/>
    <property type="evidence" value="ECO:0007669"/>
    <property type="project" value="InterPro"/>
</dbReference>
<accession>A0A9P5P8S9</accession>
<dbReference type="SMART" id="SM00343">
    <property type="entry name" value="ZnF_C2HC"/>
    <property type="match status" value="2"/>
</dbReference>
<feature type="region of interest" description="Disordered" evidence="3">
    <location>
        <begin position="625"/>
        <end position="670"/>
    </location>
</feature>
<feature type="compositionally biased region" description="Polar residues" evidence="3">
    <location>
        <begin position="474"/>
        <end position="487"/>
    </location>
</feature>
<evidence type="ECO:0000259" key="4">
    <source>
        <dbReference type="PROSITE" id="PS50158"/>
    </source>
</evidence>
<reference evidence="5" key="1">
    <citation type="submission" date="2020-11" db="EMBL/GenBank/DDBJ databases">
        <authorList>
            <consortium name="DOE Joint Genome Institute"/>
            <person name="Ahrendt S."/>
            <person name="Riley R."/>
            <person name="Andreopoulos W."/>
            <person name="Labutti K."/>
            <person name="Pangilinan J."/>
            <person name="Ruiz-Duenas F.J."/>
            <person name="Barrasa J.M."/>
            <person name="Sanchez-Garcia M."/>
            <person name="Camarero S."/>
            <person name="Miyauchi S."/>
            <person name="Serrano A."/>
            <person name="Linde D."/>
            <person name="Babiker R."/>
            <person name="Drula E."/>
            <person name="Ayuso-Fernandez I."/>
            <person name="Pacheco R."/>
            <person name="Padilla G."/>
            <person name="Ferreira P."/>
            <person name="Barriuso J."/>
            <person name="Kellner H."/>
            <person name="Castanera R."/>
            <person name="Alfaro M."/>
            <person name="Ramirez L."/>
            <person name="Pisabarro A.G."/>
            <person name="Kuo A."/>
            <person name="Tritt A."/>
            <person name="Lipzen A."/>
            <person name="He G."/>
            <person name="Yan M."/>
            <person name="Ng V."/>
            <person name="Cullen D."/>
            <person name="Martin F."/>
            <person name="Rosso M.-N."/>
            <person name="Henrissat B."/>
            <person name="Hibbett D."/>
            <person name="Martinez A.T."/>
            <person name="Grigoriev I.V."/>
        </authorList>
    </citation>
    <scope>NUCLEOTIDE SEQUENCE</scope>
    <source>
        <strain evidence="5">AH 40177</strain>
    </source>
</reference>
<dbReference type="PROSITE" id="PS50158">
    <property type="entry name" value="ZF_CCHC"/>
    <property type="match status" value="1"/>
</dbReference>
<dbReference type="InterPro" id="IPR001878">
    <property type="entry name" value="Znf_CCHC"/>
</dbReference>
<gene>
    <name evidence="5" type="ORF">BDP27DRAFT_1432110</name>
</gene>
<name>A0A9P5P8S9_9AGAR</name>
<feature type="domain" description="CCHC-type" evidence="4">
    <location>
        <begin position="388"/>
        <end position="403"/>
    </location>
</feature>
<keyword evidence="2" id="KW-0175">Coiled coil</keyword>
<keyword evidence="1" id="KW-0863">Zinc-finger</keyword>
<sequence>MAEDIAEEVATIIQRTTKGNNTNIGDDDANKIIDSITTRLEQMFEFKLEELTGNATSLKITDKTALTQIIADRVQLTLAGPMGQMTKEAQTAFDTATNIVEKCKGMMEDIEEAKERLGDITYKLQKLTKSTLPDGDEGGKTYEGWDHYTNELDATINQHGEIQASFAETLWIGAEKRAEKVASVAAGNILRAPHAQAIRDAKNAAHKFVIREAESDIEGLHWLEALSEKELVQAANNALEQSGIEGARNGHSSTQFVSAKCIPGGALLYISTEEDAKWLKQHPNMTNWIEEWDEKIKVTYNVYETIVEFVPVTVALEEQAILTTIELANALAENTIKPADKRHSKQKVAHAILSFSTPEAANHAIQNGLIIHGSSLEVRKSLPEPRLCNKCQRPGHFAKECKNKIDVCGRFARPHCTSDCTATIEELLCATCKTHGHGASSHNCPAYLQRSLALLQRRPECRYRLFIADNPETWTANHTAQQQPQPQTRDDSWDDAWRKEVRDRDQGWQQVQRRGNGRLAGGARGEGGSRGGYYQGTMRATTNTHNRTQQPEDFGRQQTLDGFLTPQGTGTSRGRPPENNPPRNNINTTNHNFNFDLDFGHSQSDPNMTLLQALRIRDEQMLANNENRNNGTNNATGSQTGNNTPRPPTALTQNRPTPPTCRNSDGHHSE</sequence>
<feature type="coiled-coil region" evidence="2">
    <location>
        <begin position="96"/>
        <end position="130"/>
    </location>
</feature>
<dbReference type="Pfam" id="PF00098">
    <property type="entry name" value="zf-CCHC"/>
    <property type="match status" value="1"/>
</dbReference>
<dbReference type="Proteomes" id="UP000772434">
    <property type="component" value="Unassembled WGS sequence"/>
</dbReference>
<proteinExistence type="predicted"/>
<feature type="compositionally biased region" description="Low complexity" evidence="3">
    <location>
        <begin position="581"/>
        <end position="595"/>
    </location>
</feature>
<organism evidence="5 6">
    <name type="scientific">Rhodocollybia butyracea</name>
    <dbReference type="NCBI Taxonomy" id="206335"/>
    <lineage>
        <taxon>Eukaryota</taxon>
        <taxon>Fungi</taxon>
        <taxon>Dikarya</taxon>
        <taxon>Basidiomycota</taxon>
        <taxon>Agaricomycotina</taxon>
        <taxon>Agaricomycetes</taxon>
        <taxon>Agaricomycetidae</taxon>
        <taxon>Agaricales</taxon>
        <taxon>Marasmiineae</taxon>
        <taxon>Omphalotaceae</taxon>
        <taxon>Rhodocollybia</taxon>
    </lineage>
</organism>
<evidence type="ECO:0000256" key="3">
    <source>
        <dbReference type="SAM" id="MobiDB-lite"/>
    </source>
</evidence>
<keyword evidence="6" id="KW-1185">Reference proteome</keyword>
<dbReference type="GO" id="GO:0008270">
    <property type="term" value="F:zinc ion binding"/>
    <property type="evidence" value="ECO:0007669"/>
    <property type="project" value="UniProtKB-KW"/>
</dbReference>
<evidence type="ECO:0000256" key="2">
    <source>
        <dbReference type="SAM" id="Coils"/>
    </source>
</evidence>
<evidence type="ECO:0000313" key="6">
    <source>
        <dbReference type="Proteomes" id="UP000772434"/>
    </source>
</evidence>
<feature type="region of interest" description="Disordered" evidence="3">
    <location>
        <begin position="499"/>
        <end position="601"/>
    </location>
</feature>
<feature type="compositionally biased region" description="Gly residues" evidence="3">
    <location>
        <begin position="518"/>
        <end position="534"/>
    </location>
</feature>
<dbReference type="AlphaFoldDB" id="A0A9P5P8S9"/>
<dbReference type="OrthoDB" id="2800503at2759"/>
<protein>
    <recommendedName>
        <fullName evidence="4">CCHC-type domain-containing protein</fullName>
    </recommendedName>
</protein>
<feature type="compositionally biased region" description="Polar residues" evidence="3">
    <location>
        <begin position="538"/>
        <end position="572"/>
    </location>
</feature>